<protein>
    <submittedName>
        <fullName evidence="3">TIGR04222 domain-containing membrane protein</fullName>
    </submittedName>
</protein>
<feature type="transmembrane region" description="Helical" evidence="2">
    <location>
        <begin position="220"/>
        <end position="243"/>
    </location>
</feature>
<gene>
    <name evidence="3" type="ORF">C1I99_20905</name>
</gene>
<keyword evidence="2" id="KW-0812">Transmembrane</keyword>
<evidence type="ECO:0000256" key="2">
    <source>
        <dbReference type="SAM" id="Phobius"/>
    </source>
</evidence>
<keyword evidence="2" id="KW-1133">Transmembrane helix</keyword>
<comment type="caution">
    <text evidence="3">The sequence shown here is derived from an EMBL/GenBank/DDBJ whole genome shotgun (WGS) entry which is preliminary data.</text>
</comment>
<dbReference type="EMBL" id="POUB01000163">
    <property type="protein sequence ID" value="PZF93187.1"/>
    <property type="molecule type" value="Genomic_DNA"/>
</dbReference>
<dbReference type="RefSeq" id="WP_111135922.1">
    <property type="nucleotide sequence ID" value="NZ_POUB01000163.1"/>
</dbReference>
<evidence type="ECO:0000313" key="4">
    <source>
        <dbReference type="Proteomes" id="UP000248749"/>
    </source>
</evidence>
<dbReference type="Proteomes" id="UP000248749">
    <property type="component" value="Unassembled WGS sequence"/>
</dbReference>
<dbReference type="NCBIfam" id="TIGR04222">
    <property type="entry name" value="near_uncomplex"/>
    <property type="match status" value="1"/>
</dbReference>
<keyword evidence="4" id="KW-1185">Reference proteome</keyword>
<reference evidence="3 4" key="1">
    <citation type="submission" date="2018-01" db="EMBL/GenBank/DDBJ databases">
        <title>Draft genome sequence of Salinispora sp. 13K206.</title>
        <authorList>
            <person name="Sahin N."/>
            <person name="Saygin H."/>
            <person name="Ay H."/>
        </authorList>
    </citation>
    <scope>NUCLEOTIDE SEQUENCE [LARGE SCALE GENOMIC DNA]</scope>
    <source>
        <strain evidence="3 4">13K206</strain>
    </source>
</reference>
<feature type="transmembrane region" description="Helical" evidence="2">
    <location>
        <begin position="179"/>
        <end position="199"/>
    </location>
</feature>
<feature type="non-terminal residue" evidence="3">
    <location>
        <position position="286"/>
    </location>
</feature>
<dbReference type="AlphaFoldDB" id="A0A2W2CZ57"/>
<proteinExistence type="predicted"/>
<dbReference type="InterPro" id="IPR026467">
    <property type="entry name" value="Ser/Gly_Cys_C_dom"/>
</dbReference>
<sequence length="286" mass="29313">MRVLAAPGDTWGVPGPTFLRVYLAAAAVVVVVSLIHRARLFGGSRTTSPDQLDPQQVAFLNGGPQLAVHAAVAGLRSSGVLGVGPDHRLMTTGPMPAGATSLDQAVYHAAQRRARAIQLPRDRRVVAALDRLRKGLADRGLTLGPAQRSSARQGAIALAGLLSIGGVRLFAGLSNGRPAGYLMLILVALLVIFLFQVRVPHRTRAGRAALRELRRRHAHLAPSAAPAYATYGAAGAAMGVAVFGTASLWALDPGFAEQAEIQRQAISGSGSSGTGCGGGSSCGGGG</sequence>
<evidence type="ECO:0000256" key="1">
    <source>
        <dbReference type="SAM" id="MobiDB-lite"/>
    </source>
</evidence>
<feature type="compositionally biased region" description="Gly residues" evidence="1">
    <location>
        <begin position="270"/>
        <end position="286"/>
    </location>
</feature>
<dbReference type="OrthoDB" id="4475641at2"/>
<feature type="region of interest" description="Disordered" evidence="1">
    <location>
        <begin position="266"/>
        <end position="286"/>
    </location>
</feature>
<feature type="transmembrane region" description="Helical" evidence="2">
    <location>
        <begin position="155"/>
        <end position="173"/>
    </location>
</feature>
<feature type="transmembrane region" description="Helical" evidence="2">
    <location>
        <begin position="17"/>
        <end position="35"/>
    </location>
</feature>
<name>A0A2W2CZ57_9ACTN</name>
<keyword evidence="2" id="KW-0472">Membrane</keyword>
<accession>A0A2W2CZ57</accession>
<organism evidence="3 4">
    <name type="scientific">Micromonospora deserti</name>
    <dbReference type="NCBI Taxonomy" id="2070366"/>
    <lineage>
        <taxon>Bacteria</taxon>
        <taxon>Bacillati</taxon>
        <taxon>Actinomycetota</taxon>
        <taxon>Actinomycetes</taxon>
        <taxon>Micromonosporales</taxon>
        <taxon>Micromonosporaceae</taxon>
        <taxon>Micromonospora</taxon>
    </lineage>
</organism>
<evidence type="ECO:0000313" key="3">
    <source>
        <dbReference type="EMBL" id="PZF93187.1"/>
    </source>
</evidence>